<evidence type="ECO:0000313" key="2">
    <source>
        <dbReference type="EMBL" id="KAE8245681.1"/>
    </source>
</evidence>
<dbReference type="AlphaFoldDB" id="A0A177U2F9"/>
<feature type="compositionally biased region" description="Polar residues" evidence="1">
    <location>
        <begin position="201"/>
        <end position="222"/>
    </location>
</feature>
<feature type="compositionally biased region" description="Low complexity" evidence="1">
    <location>
        <begin position="17"/>
        <end position="37"/>
    </location>
</feature>
<feature type="region of interest" description="Disordered" evidence="1">
    <location>
        <begin position="200"/>
        <end position="236"/>
    </location>
</feature>
<accession>A0A177U2F9</accession>
<evidence type="ECO:0000256" key="1">
    <source>
        <dbReference type="SAM" id="MobiDB-lite"/>
    </source>
</evidence>
<gene>
    <name evidence="2" type="ORF">A4X03_0g7453</name>
</gene>
<name>A0A177U2F9_9BASI</name>
<sequence>MSSHRHTAAPPELSHGSAQPESSSAQDASSSLSAAPSIDERPVANPDQAQSVATAIGPPQPEDGPDEDPRTALMYMVLDQLKVIKSRLDSVEQGEHSPPSAQDPQQPPPPTPLPPVDPPSPSAASKGKTRVVPEEVKTRNATAVQTPPHVTGIPPHLEMMEDPDPIEAFACMPQGEKDSFRFMLRRFGINPTVLIGMLQGKPSSASGPSVSQPTSLTKSSTLDPPPRSSTPLADRARALPATKVVADTPSLTLSTVDSSGRVPHCRPEYLGNFNGQAEELEAFIKKVNSVARSNPDPAWHMAVVRALPLVIVDDASSWLIGLHDEEAATMTTLPIWFDVMRESFPINEFEQRRQARSRQWNPVTEGASAYYFTKLRLLRAAYGNDQSEANLAVDILDGLPATFRVMLRIPRRNPTLKDIRQEISARAPDWKELYAASQARTSLPPRPAPPAATLPTKPAQGPRSAPSGSGGGTPSAATGSSSQSPGTPYVPVTPETYDPRCVVPATNGGKRMYRRPDNGRVMTLNRPCGICGGDHFNFEHPHITAQVRVAEPVEEYPEEDPVEEDFGTSAMTEN</sequence>
<feature type="compositionally biased region" description="Pro residues" evidence="1">
    <location>
        <begin position="105"/>
        <end position="121"/>
    </location>
</feature>
<reference evidence="2" key="1">
    <citation type="submission" date="2016-04" db="EMBL/GenBank/DDBJ databases">
        <authorList>
            <person name="Nguyen H.D."/>
            <person name="Kesanakurti P."/>
            <person name="Cullis J."/>
            <person name="Levesque C.A."/>
            <person name="Hambleton S."/>
        </authorList>
    </citation>
    <scope>NUCLEOTIDE SEQUENCE</scope>
    <source>
        <strain evidence="2">DAOMC 238032</strain>
    </source>
</reference>
<feature type="compositionally biased region" description="Low complexity" evidence="1">
    <location>
        <begin position="474"/>
        <end position="487"/>
    </location>
</feature>
<comment type="caution">
    <text evidence="2">The sequence shown here is derived from an EMBL/GenBank/DDBJ whole genome shotgun (WGS) entry which is preliminary data.</text>
</comment>
<evidence type="ECO:0000313" key="3">
    <source>
        <dbReference type="Proteomes" id="UP000077671"/>
    </source>
</evidence>
<feature type="region of interest" description="Disordered" evidence="1">
    <location>
        <begin position="438"/>
        <end position="501"/>
    </location>
</feature>
<dbReference type="EMBL" id="LWDD02001768">
    <property type="protein sequence ID" value="KAE8245681.1"/>
    <property type="molecule type" value="Genomic_DNA"/>
</dbReference>
<reference evidence="2" key="2">
    <citation type="journal article" date="2019" name="IMA Fungus">
        <title>Genome sequencing and comparison of five Tilletia species to identify candidate genes for the detection of regulated species infecting wheat.</title>
        <authorList>
            <person name="Nguyen H.D.T."/>
            <person name="Sultana T."/>
            <person name="Kesanakurti P."/>
            <person name="Hambleton S."/>
        </authorList>
    </citation>
    <scope>NUCLEOTIDE SEQUENCE</scope>
    <source>
        <strain evidence="2">DAOMC 238032</strain>
    </source>
</reference>
<feature type="compositionally biased region" description="Low complexity" evidence="1">
    <location>
        <begin position="453"/>
        <end position="467"/>
    </location>
</feature>
<organism evidence="2 3">
    <name type="scientific">Tilletia caries</name>
    <name type="common">wheat bunt fungus</name>
    <dbReference type="NCBI Taxonomy" id="13290"/>
    <lineage>
        <taxon>Eukaryota</taxon>
        <taxon>Fungi</taxon>
        <taxon>Dikarya</taxon>
        <taxon>Basidiomycota</taxon>
        <taxon>Ustilaginomycotina</taxon>
        <taxon>Exobasidiomycetes</taxon>
        <taxon>Tilletiales</taxon>
        <taxon>Tilletiaceae</taxon>
        <taxon>Tilletia</taxon>
    </lineage>
</organism>
<dbReference type="Proteomes" id="UP000077671">
    <property type="component" value="Unassembled WGS sequence"/>
</dbReference>
<feature type="region of interest" description="Disordered" evidence="1">
    <location>
        <begin position="1"/>
        <end position="75"/>
    </location>
</feature>
<proteinExistence type="predicted"/>
<feature type="region of interest" description="Disordered" evidence="1">
    <location>
        <begin position="89"/>
        <end position="155"/>
    </location>
</feature>
<protein>
    <submittedName>
        <fullName evidence="2">Uncharacterized protein</fullName>
    </submittedName>
</protein>